<reference evidence="4" key="3">
    <citation type="submission" date="2018-11" db="EMBL/GenBank/DDBJ databases">
        <title>Proposal to divide the Flavobacteriaceae and reorganize its genera based on Amino Acid Identity values calculated from whole genome sequences.</title>
        <authorList>
            <person name="Nicholson A.C."/>
            <person name="Gulvik C.A."/>
            <person name="Whitney A.M."/>
            <person name="Humrighouse B.W."/>
            <person name="Bell M."/>
            <person name="Holmes B."/>
            <person name="Steigerwalt A."/>
            <person name="Villarma A."/>
            <person name="Sheth M."/>
            <person name="Batra D."/>
            <person name="Pryor J."/>
            <person name="Bernardet J.-F."/>
            <person name="Hugo C."/>
            <person name="Kampfer P."/>
            <person name="Newman J."/>
            <person name="Mcquiston J."/>
        </authorList>
    </citation>
    <scope>NUCLEOTIDE SEQUENCE [LARGE SCALE GENOMIC DNA]</scope>
    <source>
        <strain evidence="4">DSM 22165</strain>
    </source>
</reference>
<proteinExistence type="predicted"/>
<evidence type="ECO:0000313" key="1">
    <source>
        <dbReference type="EMBL" id="ROI11978.1"/>
    </source>
</evidence>
<evidence type="ECO:0008006" key="5">
    <source>
        <dbReference type="Google" id="ProtNLM"/>
    </source>
</evidence>
<dbReference type="Proteomes" id="UP000198555">
    <property type="component" value="Unassembled WGS sequence"/>
</dbReference>
<accession>A0A1H6I5E2</accession>
<evidence type="ECO:0000313" key="4">
    <source>
        <dbReference type="Proteomes" id="UP000267623"/>
    </source>
</evidence>
<dbReference type="EMBL" id="RJTU01000079">
    <property type="protein sequence ID" value="ROI11978.1"/>
    <property type="molecule type" value="Genomic_DNA"/>
</dbReference>
<gene>
    <name evidence="1" type="ORF">EGH73_12710</name>
    <name evidence="2" type="ORF">SAMN05421793_10343</name>
</gene>
<protein>
    <recommendedName>
        <fullName evidence="5">Lipocalin-like domain-containing protein</fullName>
    </recommendedName>
</protein>
<dbReference type="RefSeq" id="WP_089768053.1">
    <property type="nucleotide sequence ID" value="NZ_DAMACK010000002.1"/>
</dbReference>
<dbReference type="AlphaFoldDB" id="A0A1H6I5E2"/>
<dbReference type="STRING" id="420404.SAMN05421793_10343"/>
<name>A0A1H6I5E2_9FLAO</name>
<dbReference type="Proteomes" id="UP000267623">
    <property type="component" value="Unassembled WGS sequence"/>
</dbReference>
<reference evidence="2" key="2">
    <citation type="submission" date="2016-10" db="EMBL/GenBank/DDBJ databases">
        <authorList>
            <person name="de Groot N.N."/>
        </authorList>
    </citation>
    <scope>NUCLEOTIDE SEQUENCE [LARGE SCALE GENOMIC DNA]</scope>
    <source>
        <strain evidence="2">DSM 19326</strain>
    </source>
</reference>
<evidence type="ECO:0000313" key="2">
    <source>
        <dbReference type="EMBL" id="SEH41448.1"/>
    </source>
</evidence>
<sequence length="135" mass="15672">MKTKLLGLSILISALFSAQKLDSKMIGCWKGTETDQQMEGMSKYWISCRQDDGKSILLFIALRDGEVIQQSTENGKWWTKDGKYYELHDYDGITDVYNYKLVGDNKVEYRSVELFGKPDTSYVFSDERIIETRKK</sequence>
<reference evidence="3" key="1">
    <citation type="submission" date="2016-10" db="EMBL/GenBank/DDBJ databases">
        <authorList>
            <person name="Varghese N."/>
            <person name="Submissions S."/>
        </authorList>
    </citation>
    <scope>NUCLEOTIDE SEQUENCE [LARGE SCALE GENOMIC DNA]</scope>
    <source>
        <strain evidence="3">DSM 19326</strain>
    </source>
</reference>
<dbReference type="EMBL" id="FNWX01000003">
    <property type="protein sequence ID" value="SEH41448.1"/>
    <property type="molecule type" value="Genomic_DNA"/>
</dbReference>
<organism evidence="2 3">
    <name type="scientific">Epilithonimonas hominis</name>
    <dbReference type="NCBI Taxonomy" id="420404"/>
    <lineage>
        <taxon>Bacteria</taxon>
        <taxon>Pseudomonadati</taxon>
        <taxon>Bacteroidota</taxon>
        <taxon>Flavobacteriia</taxon>
        <taxon>Flavobacteriales</taxon>
        <taxon>Weeksellaceae</taxon>
        <taxon>Chryseobacterium group</taxon>
        <taxon>Epilithonimonas</taxon>
    </lineage>
</organism>
<reference evidence="1" key="4">
    <citation type="submission" date="2018-11" db="EMBL/GenBank/DDBJ databases">
        <title>Proposal to divide the Flavobacteriaceae and reorganize its genera based on Amino Acid Identity values calculated from whole genome sequences.</title>
        <authorList>
            <person name="Nicholson A.C."/>
            <person name="Gulvik C.A."/>
            <person name="Whitney A.M."/>
            <person name="Humrighouse B.W."/>
            <person name="Bell M."/>
            <person name="Holmes B."/>
            <person name="Steigerwalt A."/>
            <person name="Villarma A."/>
            <person name="Sheth M."/>
            <person name="Batra D."/>
            <person name="Pryor J."/>
            <person name="Bernardet J.-F."/>
            <person name="Hugo C."/>
            <person name="Kampfer P."/>
            <person name="Newman J."/>
            <person name="Mcquiston J.R."/>
        </authorList>
    </citation>
    <scope>NUCLEOTIDE SEQUENCE [LARGE SCALE GENOMIC DNA]</scope>
    <source>
        <strain evidence="1">DSM 22165</strain>
    </source>
</reference>
<keyword evidence="3" id="KW-1185">Reference proteome</keyword>
<evidence type="ECO:0000313" key="3">
    <source>
        <dbReference type="Proteomes" id="UP000198555"/>
    </source>
</evidence>